<dbReference type="PANTHER" id="PTHR36245:SF7">
    <property type="entry name" value="GLYCINE-RICH PROTEIN"/>
    <property type="match status" value="1"/>
</dbReference>
<feature type="region of interest" description="Disordered" evidence="1">
    <location>
        <begin position="42"/>
        <end position="103"/>
    </location>
</feature>
<sequence length="155" mass="16049">MGIEQMVLLFLILFNCLHLLASSSPLHKAFVSDSLQKRNVGLTGRHEDKINDDGDSSGRSGIVNGSKFAHGGTSGGRSAGAGAHGGGSTGGTETGNDNGNSQSGAAVVPVIVAGAANNNRNRNSHRNAANCNRNCIKFPTMIMTTLTTLIAHIYM</sequence>
<evidence type="ECO:0008006" key="5">
    <source>
        <dbReference type="Google" id="ProtNLM"/>
    </source>
</evidence>
<evidence type="ECO:0000256" key="2">
    <source>
        <dbReference type="SAM" id="SignalP"/>
    </source>
</evidence>
<keyword evidence="4" id="KW-1185">Reference proteome</keyword>
<evidence type="ECO:0000313" key="3">
    <source>
        <dbReference type="EMBL" id="KAJ9159756.1"/>
    </source>
</evidence>
<reference evidence="3" key="1">
    <citation type="journal article" date="2023" name="Plant Biotechnol. J.">
        <title>Chromosome-level wild Hevea brasiliensis genome provides new tools for genomic-assisted breeding and valuable loci to elevate rubber yield.</title>
        <authorList>
            <person name="Cheng H."/>
            <person name="Song X."/>
            <person name="Hu Y."/>
            <person name="Wu T."/>
            <person name="Yang Q."/>
            <person name="An Z."/>
            <person name="Feng S."/>
            <person name="Deng Z."/>
            <person name="Wu W."/>
            <person name="Zeng X."/>
            <person name="Tu M."/>
            <person name="Wang X."/>
            <person name="Huang H."/>
        </authorList>
    </citation>
    <scope>NUCLEOTIDE SEQUENCE</scope>
    <source>
        <strain evidence="3">MT/VB/25A 57/8</strain>
    </source>
</reference>
<comment type="caution">
    <text evidence="3">The sequence shown here is derived from an EMBL/GenBank/DDBJ whole genome shotgun (WGS) entry which is preliminary data.</text>
</comment>
<protein>
    <recommendedName>
        <fullName evidence="5">Glycine-rich protein</fullName>
    </recommendedName>
</protein>
<proteinExistence type="predicted"/>
<accession>A0ABQ9L6H0</accession>
<dbReference type="Proteomes" id="UP001174677">
    <property type="component" value="Chromosome 14"/>
</dbReference>
<keyword evidence="2" id="KW-0732">Signal</keyword>
<dbReference type="EMBL" id="JARPOI010000014">
    <property type="protein sequence ID" value="KAJ9159756.1"/>
    <property type="molecule type" value="Genomic_DNA"/>
</dbReference>
<evidence type="ECO:0000313" key="4">
    <source>
        <dbReference type="Proteomes" id="UP001174677"/>
    </source>
</evidence>
<evidence type="ECO:0000256" key="1">
    <source>
        <dbReference type="SAM" id="MobiDB-lite"/>
    </source>
</evidence>
<dbReference type="PANTHER" id="PTHR36245">
    <property type="entry name" value="GLYCINE-RICH PROTEIN DOT1-LIKE"/>
    <property type="match status" value="1"/>
</dbReference>
<name>A0ABQ9L6H0_HEVBR</name>
<feature type="signal peptide" evidence="2">
    <location>
        <begin position="1"/>
        <end position="23"/>
    </location>
</feature>
<gene>
    <name evidence="3" type="ORF">P3X46_025235</name>
</gene>
<feature type="compositionally biased region" description="Gly residues" evidence="1">
    <location>
        <begin position="72"/>
        <end position="93"/>
    </location>
</feature>
<organism evidence="3 4">
    <name type="scientific">Hevea brasiliensis</name>
    <name type="common">Para rubber tree</name>
    <name type="synonym">Siphonia brasiliensis</name>
    <dbReference type="NCBI Taxonomy" id="3981"/>
    <lineage>
        <taxon>Eukaryota</taxon>
        <taxon>Viridiplantae</taxon>
        <taxon>Streptophyta</taxon>
        <taxon>Embryophyta</taxon>
        <taxon>Tracheophyta</taxon>
        <taxon>Spermatophyta</taxon>
        <taxon>Magnoliopsida</taxon>
        <taxon>eudicotyledons</taxon>
        <taxon>Gunneridae</taxon>
        <taxon>Pentapetalae</taxon>
        <taxon>rosids</taxon>
        <taxon>fabids</taxon>
        <taxon>Malpighiales</taxon>
        <taxon>Euphorbiaceae</taxon>
        <taxon>Crotonoideae</taxon>
        <taxon>Micrandreae</taxon>
        <taxon>Hevea</taxon>
    </lineage>
</organism>
<feature type="compositionally biased region" description="Low complexity" evidence="1">
    <location>
        <begin position="94"/>
        <end position="103"/>
    </location>
</feature>
<feature type="chain" id="PRO_5045121158" description="Glycine-rich protein" evidence="2">
    <location>
        <begin position="24"/>
        <end position="155"/>
    </location>
</feature>